<evidence type="ECO:0000313" key="3">
    <source>
        <dbReference type="Proteomes" id="UP000019267"/>
    </source>
</evidence>
<dbReference type="HOGENOM" id="CLU_1234376_0_0_14"/>
<protein>
    <recommendedName>
        <fullName evidence="4">Transmembrane protein</fullName>
    </recommendedName>
</protein>
<feature type="transmembrane region" description="Helical" evidence="1">
    <location>
        <begin position="201"/>
        <end position="223"/>
    </location>
</feature>
<reference evidence="2 3" key="1">
    <citation type="journal article" date="2014" name="Genome Biol. Evol.">
        <title>Molecular evolution of the substrate utilization strategies and putative virulence factors in mosquito-associated Spiroplasma species.</title>
        <authorList>
            <person name="Chang T.H."/>
            <person name="Lo W.S."/>
            <person name="Ku C."/>
            <person name="Chen L.L."/>
            <person name="Kuo C.H."/>
        </authorList>
    </citation>
    <scope>NUCLEOTIDE SEQUENCE [LARGE SCALE GENOMIC DNA]</scope>
    <source>
        <strain evidence="2">AES-1</strain>
    </source>
</reference>
<feature type="transmembrane region" description="Helical" evidence="1">
    <location>
        <begin position="12"/>
        <end position="31"/>
    </location>
</feature>
<dbReference type="PATRIC" id="fig|1276246.3.peg.731"/>
<dbReference type="OrthoDB" id="388946at2"/>
<feature type="transmembrane region" description="Helical" evidence="1">
    <location>
        <begin position="146"/>
        <end position="167"/>
    </location>
</feature>
<dbReference type="STRING" id="1276246.SCULI_v1c07330"/>
<keyword evidence="1" id="KW-1133">Transmembrane helix</keyword>
<dbReference type="Proteomes" id="UP000019267">
    <property type="component" value="Chromosome"/>
</dbReference>
<keyword evidence="3" id="KW-1185">Reference proteome</keyword>
<evidence type="ECO:0000256" key="1">
    <source>
        <dbReference type="SAM" id="Phobius"/>
    </source>
</evidence>
<proteinExistence type="predicted"/>
<sequence length="224" mass="26754">MWIQINTIVSDVLSAVGLLIIIFSPLFFTRIQRKVLDQRLHTRVDGDKLFEKLKYDLKLSKLTGVDRKRLYRDVHYARTIFKGAMEYNSRDLLWYFNELYAKKFIHNTIRKKSWIHTWIWIGIILVIGGGSYLDIFHWLFDMQTMTSTSGIVSIWTLFIFASLFTALNKFMEYFKIKGVVNDEIRQINLAKKEKVWKDYKIIFWCSISMFGIGFLFIFINIFIR</sequence>
<dbReference type="EMBL" id="CP006681">
    <property type="protein sequence ID" value="AHI53074.1"/>
    <property type="molecule type" value="Genomic_DNA"/>
</dbReference>
<feature type="transmembrane region" description="Helical" evidence="1">
    <location>
        <begin position="118"/>
        <end position="140"/>
    </location>
</feature>
<dbReference type="KEGG" id="scq:SCULI_v1c07330"/>
<accession>W6AHA7</accession>
<gene>
    <name evidence="2" type="ORF">SCULI_v1c07330</name>
</gene>
<evidence type="ECO:0000313" key="2">
    <source>
        <dbReference type="EMBL" id="AHI53074.1"/>
    </source>
</evidence>
<name>W6AHA7_9MOLU</name>
<keyword evidence="1" id="KW-0472">Membrane</keyword>
<dbReference type="AlphaFoldDB" id="W6AHA7"/>
<organism evidence="2 3">
    <name type="scientific">Spiroplasma culicicola AES-1</name>
    <dbReference type="NCBI Taxonomy" id="1276246"/>
    <lineage>
        <taxon>Bacteria</taxon>
        <taxon>Bacillati</taxon>
        <taxon>Mycoplasmatota</taxon>
        <taxon>Mollicutes</taxon>
        <taxon>Entomoplasmatales</taxon>
        <taxon>Spiroplasmataceae</taxon>
        <taxon>Spiroplasma</taxon>
    </lineage>
</organism>
<dbReference type="RefSeq" id="WP_025363304.1">
    <property type="nucleotide sequence ID" value="NZ_CP006681.1"/>
</dbReference>
<keyword evidence="1" id="KW-0812">Transmembrane</keyword>
<evidence type="ECO:0008006" key="4">
    <source>
        <dbReference type="Google" id="ProtNLM"/>
    </source>
</evidence>